<comment type="caution">
    <text evidence="2">The sequence shown here is derived from an EMBL/GenBank/DDBJ whole genome shotgun (WGS) entry which is preliminary data.</text>
</comment>
<proteinExistence type="predicted"/>
<evidence type="ECO:0000313" key="2">
    <source>
        <dbReference type="EMBL" id="MQX52777.1"/>
    </source>
</evidence>
<protein>
    <recommendedName>
        <fullName evidence="4">DUF4124 domain-containing protein</fullName>
    </recommendedName>
</protein>
<name>A0A6N7LR03_9GAMM</name>
<keyword evidence="3" id="KW-1185">Reference proteome</keyword>
<evidence type="ECO:0000313" key="3">
    <source>
        <dbReference type="Proteomes" id="UP000469421"/>
    </source>
</evidence>
<dbReference type="EMBL" id="WIRE01000001">
    <property type="protein sequence ID" value="MQX52777.1"/>
    <property type="molecule type" value="Genomic_DNA"/>
</dbReference>
<sequence>MIRLIICTLLMASATMARAGDCYYYWTHQCVEVIDASQRQLQQNILISPSINYLQSDGQSCEAAAEARQQPLMERVLSAFNERAQKIRACDAPLASVTLRVFDSPRKATWYFDRTIRPSENKNVVTVDNLPPL</sequence>
<organism evidence="2 3">
    <name type="scientific">Alcanivorax sediminis</name>
    <dbReference type="NCBI Taxonomy" id="2663008"/>
    <lineage>
        <taxon>Bacteria</taxon>
        <taxon>Pseudomonadati</taxon>
        <taxon>Pseudomonadota</taxon>
        <taxon>Gammaproteobacteria</taxon>
        <taxon>Oceanospirillales</taxon>
        <taxon>Alcanivoracaceae</taxon>
        <taxon>Alcanivorax</taxon>
    </lineage>
</organism>
<gene>
    <name evidence="2" type="ORF">GFN93_05915</name>
</gene>
<accession>A0A6N7LR03</accession>
<keyword evidence="1" id="KW-0732">Signal</keyword>
<feature type="chain" id="PRO_5027034156" description="DUF4124 domain-containing protein" evidence="1">
    <location>
        <begin position="20"/>
        <end position="133"/>
    </location>
</feature>
<feature type="signal peptide" evidence="1">
    <location>
        <begin position="1"/>
        <end position="19"/>
    </location>
</feature>
<reference evidence="2 3" key="1">
    <citation type="submission" date="2019-10" db="EMBL/GenBank/DDBJ databases">
        <title>Alcanivorax sp.PA15-N-34 draft genome sequence.</title>
        <authorList>
            <person name="Liao X."/>
            <person name="Shao Z."/>
        </authorList>
    </citation>
    <scope>NUCLEOTIDE SEQUENCE [LARGE SCALE GENOMIC DNA]</scope>
    <source>
        <strain evidence="2 3">PA15-N-34</strain>
    </source>
</reference>
<dbReference type="RefSeq" id="WP_153499740.1">
    <property type="nucleotide sequence ID" value="NZ_WIRE01000001.1"/>
</dbReference>
<evidence type="ECO:0000256" key="1">
    <source>
        <dbReference type="SAM" id="SignalP"/>
    </source>
</evidence>
<dbReference type="Proteomes" id="UP000469421">
    <property type="component" value="Unassembled WGS sequence"/>
</dbReference>
<evidence type="ECO:0008006" key="4">
    <source>
        <dbReference type="Google" id="ProtNLM"/>
    </source>
</evidence>
<dbReference type="AlphaFoldDB" id="A0A6N7LR03"/>